<dbReference type="Proteomes" id="UP000887580">
    <property type="component" value="Unplaced"/>
</dbReference>
<proteinExistence type="predicted"/>
<reference evidence="2" key="1">
    <citation type="submission" date="2022-11" db="UniProtKB">
        <authorList>
            <consortium name="WormBaseParasite"/>
        </authorList>
    </citation>
    <scope>IDENTIFICATION</scope>
</reference>
<name>A0AC35F743_9BILA</name>
<accession>A0AC35F743</accession>
<protein>
    <submittedName>
        <fullName evidence="2">Uncharacterized protein</fullName>
    </submittedName>
</protein>
<sequence length="328" mass="36715">MGHDVDGPLRPTYNHQRPPWIGLYSDRKYTKQPEWWAEPGFKDPVLRRGGYYGNHPTHREDDPRFYDPPVKDGESLSGAMGLDSKYNKNFAIKGDQPGNLWDFQQKVMKGSLQYKKILEKYDISPEHPGIPVNPTMSDLVLTPVRNIGIGTLTTTSWQKFGPRFFDKPLNEGCVEKALCAAKYTGLFMFPFTMAEIRATESIPVNDFTARGFVKRYFQLAPIPVAVASTWAIAICTAATIRNKDDVRNHFYAGPITGAFVASVKNNVVVGIIAGVLATTIGIAWQYQRFSTHGIQGKTPAQNVSGWHGGPLHWKYLIQGDAEVPKHVY</sequence>
<evidence type="ECO:0000313" key="1">
    <source>
        <dbReference type="Proteomes" id="UP000887580"/>
    </source>
</evidence>
<organism evidence="1 2">
    <name type="scientific">Panagrolaimus sp. PS1159</name>
    <dbReference type="NCBI Taxonomy" id="55785"/>
    <lineage>
        <taxon>Eukaryota</taxon>
        <taxon>Metazoa</taxon>
        <taxon>Ecdysozoa</taxon>
        <taxon>Nematoda</taxon>
        <taxon>Chromadorea</taxon>
        <taxon>Rhabditida</taxon>
        <taxon>Tylenchina</taxon>
        <taxon>Panagrolaimomorpha</taxon>
        <taxon>Panagrolaimoidea</taxon>
        <taxon>Panagrolaimidae</taxon>
        <taxon>Panagrolaimus</taxon>
    </lineage>
</organism>
<dbReference type="WBParaSite" id="PS1159_v2.g14532.t1">
    <property type="protein sequence ID" value="PS1159_v2.g14532.t1"/>
    <property type="gene ID" value="PS1159_v2.g14532"/>
</dbReference>
<evidence type="ECO:0000313" key="2">
    <source>
        <dbReference type="WBParaSite" id="PS1159_v2.g14532.t1"/>
    </source>
</evidence>